<name>A0AAE0Z279_9GAST</name>
<protein>
    <submittedName>
        <fullName evidence="1">Uncharacterized protein</fullName>
    </submittedName>
</protein>
<comment type="caution">
    <text evidence="1">The sequence shown here is derived from an EMBL/GenBank/DDBJ whole genome shotgun (WGS) entry which is preliminary data.</text>
</comment>
<evidence type="ECO:0000313" key="1">
    <source>
        <dbReference type="EMBL" id="KAK3761539.1"/>
    </source>
</evidence>
<reference evidence="1" key="1">
    <citation type="journal article" date="2023" name="G3 (Bethesda)">
        <title>A reference genome for the long-term kleptoplast-retaining sea slug Elysia crispata morphotype clarki.</title>
        <authorList>
            <person name="Eastman K.E."/>
            <person name="Pendleton A.L."/>
            <person name="Shaikh M.A."/>
            <person name="Suttiyut T."/>
            <person name="Ogas R."/>
            <person name="Tomko P."/>
            <person name="Gavelis G."/>
            <person name="Widhalm J.R."/>
            <person name="Wisecaver J.H."/>
        </authorList>
    </citation>
    <scope>NUCLEOTIDE SEQUENCE</scope>
    <source>
        <strain evidence="1">ECLA1</strain>
    </source>
</reference>
<dbReference type="Proteomes" id="UP001283361">
    <property type="component" value="Unassembled WGS sequence"/>
</dbReference>
<gene>
    <name evidence="1" type="ORF">RRG08_010263</name>
</gene>
<dbReference type="AlphaFoldDB" id="A0AAE0Z279"/>
<keyword evidence="2" id="KW-1185">Reference proteome</keyword>
<dbReference type="EMBL" id="JAWDGP010004873">
    <property type="protein sequence ID" value="KAK3761539.1"/>
    <property type="molecule type" value="Genomic_DNA"/>
</dbReference>
<evidence type="ECO:0000313" key="2">
    <source>
        <dbReference type="Proteomes" id="UP001283361"/>
    </source>
</evidence>
<accession>A0AAE0Z279</accession>
<proteinExistence type="predicted"/>
<sequence length="187" mass="21217">MDTTVANGVHSPPYVTEYVEMFAMSSEFPRRCDLDKFVSNCNVIELFVLNPSKDTGMQFSFYFILPVKYSCDKPEVLARRLGLTCPDLLTVPPQSLFGLVKRHAFHILTPTSNIADLSDSLYYCKRDSEGHLLDLGALYYRATHTRTVVTKLPTPRIAHFIVKFPEPMRIPLVIAVKRACNISRDTL</sequence>
<organism evidence="1 2">
    <name type="scientific">Elysia crispata</name>
    <name type="common">lettuce slug</name>
    <dbReference type="NCBI Taxonomy" id="231223"/>
    <lineage>
        <taxon>Eukaryota</taxon>
        <taxon>Metazoa</taxon>
        <taxon>Spiralia</taxon>
        <taxon>Lophotrochozoa</taxon>
        <taxon>Mollusca</taxon>
        <taxon>Gastropoda</taxon>
        <taxon>Heterobranchia</taxon>
        <taxon>Euthyneura</taxon>
        <taxon>Panpulmonata</taxon>
        <taxon>Sacoglossa</taxon>
        <taxon>Placobranchoidea</taxon>
        <taxon>Plakobranchidae</taxon>
        <taxon>Elysia</taxon>
    </lineage>
</organism>